<accession>A0A0D1KCJ2</accession>
<feature type="domain" description="HTH tetR-type" evidence="4">
    <location>
        <begin position="11"/>
        <end position="71"/>
    </location>
</feature>
<evidence type="ECO:0000259" key="4">
    <source>
        <dbReference type="PROSITE" id="PS50977"/>
    </source>
</evidence>
<dbReference type="STRING" id="483913.AN935_19330"/>
<dbReference type="PRINTS" id="PR00455">
    <property type="entry name" value="HTHTETR"/>
</dbReference>
<keyword evidence="1" id="KW-0678">Repressor</keyword>
<dbReference type="GO" id="GO:0003677">
    <property type="term" value="F:DNA binding"/>
    <property type="evidence" value="ECO:0007669"/>
    <property type="project" value="UniProtKB-UniRule"/>
</dbReference>
<gene>
    <name evidence="6" type="primary">slrC</name>
    <name evidence="6" type="ORF">P5633_04700</name>
    <name evidence="5" type="ORF">SC09_contig4orf01221</name>
</gene>
<dbReference type="PATRIC" id="fig|1423.173.peg.4714"/>
<dbReference type="PANTHER" id="PTHR43479:SF11">
    <property type="entry name" value="ACREF_ENVCD OPERON REPRESSOR-RELATED"/>
    <property type="match status" value="1"/>
</dbReference>
<dbReference type="PROSITE" id="PS50977">
    <property type="entry name" value="HTH_TETR_2"/>
    <property type="match status" value="1"/>
</dbReference>
<evidence type="ECO:0000256" key="1">
    <source>
        <dbReference type="ARBA" id="ARBA00022491"/>
    </source>
</evidence>
<evidence type="ECO:0000313" key="7">
    <source>
        <dbReference type="Proteomes" id="UP000032247"/>
    </source>
</evidence>
<dbReference type="Proteomes" id="UP001214898">
    <property type="component" value="Chromosome"/>
</dbReference>
<dbReference type="AlphaFoldDB" id="A0A0D1KCJ2"/>
<reference evidence="5 7" key="1">
    <citation type="submission" date="2014-12" db="EMBL/GenBank/DDBJ databases">
        <title>Comparative genome analysis of Bacillus coagulans HM-08, Clostridium butyricum HM-68, Bacillus subtilis HM-66 and Bacillus licheniformis BL-09.</title>
        <authorList>
            <person name="Zhang H."/>
        </authorList>
    </citation>
    <scope>NUCLEOTIDE SEQUENCE [LARGE SCALE GENOMIC DNA]</scope>
    <source>
        <strain evidence="5 7">HM-66</strain>
    </source>
</reference>
<dbReference type="EMBL" id="JXBC01000013">
    <property type="protein sequence ID" value="KIU06170.1"/>
    <property type="molecule type" value="Genomic_DNA"/>
</dbReference>
<reference evidence="6" key="2">
    <citation type="submission" date="2023-03" db="EMBL/GenBank/DDBJ databases">
        <title>Complete genome sequences of 52 Bacillus and Priestia strains isolated from West-African fermentations and 26 reference strains from the DSMZ collection.</title>
        <authorList>
            <person name="Wiedenbein E.S."/>
            <person name="Canoy T.S."/>
            <person name="Hui Y."/>
            <person name="Parkouda C."/>
            <person name="Dawende C."/>
            <person name="Ametefe E."/>
            <person name="Jespersen L."/>
            <person name="Nielsen D.S."/>
        </authorList>
    </citation>
    <scope>NUCLEOTIDE SEQUENCE</scope>
    <source>
        <strain evidence="6">PRO56</strain>
    </source>
</reference>
<dbReference type="SUPFAM" id="SSF48498">
    <property type="entry name" value="Tetracyclin repressor-like, C-terminal domain"/>
    <property type="match status" value="1"/>
</dbReference>
<dbReference type="SUPFAM" id="SSF46689">
    <property type="entry name" value="Homeodomain-like"/>
    <property type="match status" value="1"/>
</dbReference>
<evidence type="ECO:0000313" key="6">
    <source>
        <dbReference type="EMBL" id="WEY85496.1"/>
    </source>
</evidence>
<keyword evidence="2 3" id="KW-0238">DNA-binding</keyword>
<dbReference type="InterPro" id="IPR009057">
    <property type="entry name" value="Homeodomain-like_sf"/>
</dbReference>
<dbReference type="Pfam" id="PF00440">
    <property type="entry name" value="TetR_N"/>
    <property type="match status" value="1"/>
</dbReference>
<name>A0A0D1KCJ2_BACIU</name>
<proteinExistence type="predicted"/>
<evidence type="ECO:0000313" key="5">
    <source>
        <dbReference type="EMBL" id="KIU06170.1"/>
    </source>
</evidence>
<dbReference type="InterPro" id="IPR050624">
    <property type="entry name" value="HTH-type_Tx_Regulator"/>
</dbReference>
<dbReference type="PANTHER" id="PTHR43479">
    <property type="entry name" value="ACREF/ENVCD OPERON REPRESSOR-RELATED"/>
    <property type="match status" value="1"/>
</dbReference>
<dbReference type="InterPro" id="IPR001647">
    <property type="entry name" value="HTH_TetR"/>
</dbReference>
<dbReference type="Proteomes" id="UP000032247">
    <property type="component" value="Unassembled WGS sequence"/>
</dbReference>
<organism evidence="5 7">
    <name type="scientific">Bacillus subtilis</name>
    <dbReference type="NCBI Taxonomy" id="1423"/>
    <lineage>
        <taxon>Bacteria</taxon>
        <taxon>Bacillati</taxon>
        <taxon>Bacillota</taxon>
        <taxon>Bacilli</taxon>
        <taxon>Bacillales</taxon>
        <taxon>Bacillaceae</taxon>
        <taxon>Bacillus</taxon>
    </lineage>
</organism>
<sequence length="223" mass="26184">MKKNKFQIKREATFESFIDAGLNLLNDRAYDLVSIEDISRAAGYSKGAFYVHFVSKEDFLQRLLEKRQMKKEIIIRHLDQMEQNSVKPLTLDEAAKHAAELLYSYYINKPSWDITSFAMNMPTYKVLKKCKAYVRLYELWVEENVLYIKWLKERKLIDACIDPEYTAKIICAVLDGIIKQSYVLGQPATFRSFLDALSVFFTLDREHETPRILKSFSESEEHQ</sequence>
<evidence type="ECO:0000256" key="3">
    <source>
        <dbReference type="PROSITE-ProRule" id="PRU00335"/>
    </source>
</evidence>
<feature type="DNA-binding region" description="H-T-H motif" evidence="3">
    <location>
        <begin position="34"/>
        <end position="53"/>
    </location>
</feature>
<dbReference type="InterPro" id="IPR036271">
    <property type="entry name" value="Tet_transcr_reg_TetR-rel_C_sf"/>
</dbReference>
<evidence type="ECO:0000256" key="2">
    <source>
        <dbReference type="ARBA" id="ARBA00023125"/>
    </source>
</evidence>
<protein>
    <submittedName>
        <fullName evidence="5">HTH-type transcriptional regulator YwcC</fullName>
    </submittedName>
    <submittedName>
        <fullName evidence="6">Helix-turn-helix domain containing protein</fullName>
    </submittedName>
</protein>
<dbReference type="EMBL" id="CP120576">
    <property type="protein sequence ID" value="WEY85496.1"/>
    <property type="molecule type" value="Genomic_DNA"/>
</dbReference>
<dbReference type="Gene3D" id="1.10.357.10">
    <property type="entry name" value="Tetracycline Repressor, domain 2"/>
    <property type="match status" value="1"/>
</dbReference>